<gene>
    <name evidence="1" type="ORF">D3H65_12180</name>
</gene>
<evidence type="ECO:0000313" key="2">
    <source>
        <dbReference type="Proteomes" id="UP000263900"/>
    </source>
</evidence>
<keyword evidence="2" id="KW-1185">Reference proteome</keyword>
<dbReference type="EMBL" id="CP032157">
    <property type="protein sequence ID" value="AXY74693.1"/>
    <property type="molecule type" value="Genomic_DNA"/>
</dbReference>
<dbReference type="KEGG" id="pseg:D3H65_12180"/>
<dbReference type="OrthoDB" id="8584394at2"/>
<sequence length="90" mass="9888">MTEYATGLVYPNGIAADEVNKVLFVADFTGLHILDLVTGKQSWLSDGGGTYLNGIDGLYYYKGTLIGIQDSGNQGDRVVRFYCLLFNVDR</sequence>
<name>A0A3B7MN09_9BACT</name>
<dbReference type="SUPFAM" id="SSF63829">
    <property type="entry name" value="Calcium-dependent phosphotriesterase"/>
    <property type="match status" value="1"/>
</dbReference>
<reference evidence="1 2" key="1">
    <citation type="submission" date="2018-09" db="EMBL/GenBank/DDBJ databases">
        <title>Genome sequencing of strain 6GH32-13.</title>
        <authorList>
            <person name="Weon H.-Y."/>
            <person name="Heo J."/>
            <person name="Kwon S.-W."/>
        </authorList>
    </citation>
    <scope>NUCLEOTIDE SEQUENCE [LARGE SCALE GENOMIC DNA]</scope>
    <source>
        <strain evidence="1 2">5GH32-13</strain>
    </source>
</reference>
<dbReference type="Proteomes" id="UP000263900">
    <property type="component" value="Chromosome"/>
</dbReference>
<dbReference type="AlphaFoldDB" id="A0A3B7MN09"/>
<organism evidence="1 2">
    <name type="scientific">Paraflavitalea soli</name>
    <dbReference type="NCBI Taxonomy" id="2315862"/>
    <lineage>
        <taxon>Bacteria</taxon>
        <taxon>Pseudomonadati</taxon>
        <taxon>Bacteroidota</taxon>
        <taxon>Chitinophagia</taxon>
        <taxon>Chitinophagales</taxon>
        <taxon>Chitinophagaceae</taxon>
        <taxon>Paraflavitalea</taxon>
    </lineage>
</organism>
<proteinExistence type="predicted"/>
<accession>A0A3B7MN09</accession>
<protein>
    <submittedName>
        <fullName evidence="1">Uncharacterized protein</fullName>
    </submittedName>
</protein>
<evidence type="ECO:0000313" key="1">
    <source>
        <dbReference type="EMBL" id="AXY74693.1"/>
    </source>
</evidence>